<feature type="compositionally biased region" description="Acidic residues" evidence="1">
    <location>
        <begin position="50"/>
        <end position="60"/>
    </location>
</feature>
<evidence type="ECO:0000313" key="3">
    <source>
        <dbReference type="Proteomes" id="UP000654947"/>
    </source>
</evidence>
<comment type="caution">
    <text evidence="2">The sequence shown here is derived from an EMBL/GenBank/DDBJ whole genome shotgun (WGS) entry which is preliminary data.</text>
</comment>
<dbReference type="EMBL" id="BMXL01000012">
    <property type="protein sequence ID" value="GHD27029.1"/>
    <property type="molecule type" value="Genomic_DNA"/>
</dbReference>
<accession>A0A918XDL0</accession>
<feature type="region of interest" description="Disordered" evidence="1">
    <location>
        <begin position="1"/>
        <end position="82"/>
    </location>
</feature>
<organism evidence="2 3">
    <name type="scientific">Nocardiopsis kunsanensis</name>
    <dbReference type="NCBI Taxonomy" id="141693"/>
    <lineage>
        <taxon>Bacteria</taxon>
        <taxon>Bacillati</taxon>
        <taxon>Actinomycetota</taxon>
        <taxon>Actinomycetes</taxon>
        <taxon>Streptosporangiales</taxon>
        <taxon>Nocardiopsidaceae</taxon>
        <taxon>Nocardiopsis</taxon>
    </lineage>
</organism>
<dbReference type="AlphaFoldDB" id="A0A918XDL0"/>
<gene>
    <name evidence="2" type="ORF">GCM10007147_25710</name>
</gene>
<feature type="compositionally biased region" description="Basic and acidic residues" evidence="1">
    <location>
        <begin position="69"/>
        <end position="82"/>
    </location>
</feature>
<reference evidence="2 3" key="1">
    <citation type="journal article" date="2014" name="Int. J. Syst. Evol. Microbiol.">
        <title>Complete genome sequence of Corynebacterium casei LMG S-19264T (=DSM 44701T), isolated from a smear-ripened cheese.</title>
        <authorList>
            <consortium name="US DOE Joint Genome Institute (JGI-PGF)"/>
            <person name="Walter F."/>
            <person name="Albersmeier A."/>
            <person name="Kalinowski J."/>
            <person name="Ruckert C."/>
        </authorList>
    </citation>
    <scope>NUCLEOTIDE SEQUENCE [LARGE SCALE GENOMIC DNA]</scope>
    <source>
        <strain evidence="2 3">KCTC 19473</strain>
    </source>
</reference>
<feature type="compositionally biased region" description="Basic and acidic residues" evidence="1">
    <location>
        <begin position="11"/>
        <end position="33"/>
    </location>
</feature>
<keyword evidence="3" id="KW-1185">Reference proteome</keyword>
<name>A0A918XDL0_9ACTN</name>
<evidence type="ECO:0000313" key="2">
    <source>
        <dbReference type="EMBL" id="GHD27029.1"/>
    </source>
</evidence>
<protein>
    <submittedName>
        <fullName evidence="2">Uncharacterized protein</fullName>
    </submittedName>
</protein>
<proteinExistence type="predicted"/>
<dbReference type="Proteomes" id="UP000654947">
    <property type="component" value="Unassembled WGS sequence"/>
</dbReference>
<sequence length="82" mass="9314">MYRTLSGPGHSDARPVSEGSDRIRHATIHKEYELMSDPNATHRISREDLFRDDEEQEETPDPNATARISRADLFDDGDSAEK</sequence>
<evidence type="ECO:0000256" key="1">
    <source>
        <dbReference type="SAM" id="MobiDB-lite"/>
    </source>
</evidence>